<dbReference type="VEuPathDB" id="MicrosporidiaDB:EDEG_04052"/>
<dbReference type="EMBL" id="AFBI03000221">
    <property type="protein sequence ID" value="EJW01217.1"/>
    <property type="molecule type" value="Genomic_DNA"/>
</dbReference>
<dbReference type="Proteomes" id="UP000003163">
    <property type="component" value="Unassembled WGS sequence"/>
</dbReference>
<feature type="transmembrane region" description="Helical" evidence="1">
    <location>
        <begin position="21"/>
        <end position="44"/>
    </location>
</feature>
<proteinExistence type="predicted"/>
<keyword evidence="1" id="KW-0472">Membrane</keyword>
<evidence type="ECO:0000256" key="1">
    <source>
        <dbReference type="SAM" id="Phobius"/>
    </source>
</evidence>
<protein>
    <submittedName>
        <fullName evidence="2">Uncharacterized protein</fullName>
    </submittedName>
</protein>
<evidence type="ECO:0000313" key="2">
    <source>
        <dbReference type="EMBL" id="EJW01217.1"/>
    </source>
</evidence>
<keyword evidence="3" id="KW-1185">Reference proteome</keyword>
<name>J9DIM5_EDHAE</name>
<reference evidence="2 3" key="1">
    <citation type="submission" date="2011-08" db="EMBL/GenBank/DDBJ databases">
        <authorList>
            <person name="Liu Z.J."/>
            <person name="Shi F.L."/>
            <person name="Lu J.Q."/>
            <person name="Li M."/>
            <person name="Wang Z.L."/>
        </authorList>
    </citation>
    <scope>NUCLEOTIDE SEQUENCE [LARGE SCALE GENOMIC DNA]</scope>
    <source>
        <strain evidence="2 3">USNM 41457</strain>
    </source>
</reference>
<dbReference type="InParanoid" id="J9DIM5"/>
<evidence type="ECO:0000313" key="3">
    <source>
        <dbReference type="Proteomes" id="UP000003163"/>
    </source>
</evidence>
<accession>J9DIM5</accession>
<keyword evidence="1" id="KW-0812">Transmembrane</keyword>
<gene>
    <name evidence="2" type="ORF">EDEG_04052</name>
</gene>
<comment type="caution">
    <text evidence="2">The sequence shown here is derived from an EMBL/GenBank/DDBJ whole genome shotgun (WGS) entry which is preliminary data.</text>
</comment>
<feature type="transmembrane region" description="Helical" evidence="1">
    <location>
        <begin position="50"/>
        <end position="72"/>
    </location>
</feature>
<dbReference type="HOGENOM" id="CLU_092856_0_0_1"/>
<organism evidence="2 3">
    <name type="scientific">Edhazardia aedis (strain USNM 41457)</name>
    <name type="common">Microsporidian parasite</name>
    <dbReference type="NCBI Taxonomy" id="1003232"/>
    <lineage>
        <taxon>Eukaryota</taxon>
        <taxon>Fungi</taxon>
        <taxon>Fungi incertae sedis</taxon>
        <taxon>Microsporidia</taxon>
        <taxon>Edhazardia</taxon>
    </lineage>
</organism>
<dbReference type="AlphaFoldDB" id="J9DIM5"/>
<keyword evidence="1" id="KW-1133">Transmembrane helix</keyword>
<reference evidence="3" key="2">
    <citation type="submission" date="2015-07" db="EMBL/GenBank/DDBJ databases">
        <title>Contrasting host-pathogen interactions and genome evolution in two generalist and specialist microsporidian pathogens of mosquitoes.</title>
        <authorList>
            <consortium name="The Broad Institute Genomics Platform"/>
            <consortium name="The Broad Institute Genome Sequencing Center for Infectious Disease"/>
            <person name="Cuomo C.A."/>
            <person name="Sanscrainte N.D."/>
            <person name="Goldberg J.M."/>
            <person name="Heiman D."/>
            <person name="Young S."/>
            <person name="Zeng Q."/>
            <person name="Becnel J.J."/>
            <person name="Birren B.W."/>
        </authorList>
    </citation>
    <scope>NUCLEOTIDE SEQUENCE [LARGE SCALE GENOMIC DNA]</scope>
    <source>
        <strain evidence="3">USNM 41457</strain>
    </source>
</reference>
<sequence length="222" mass="25175">MKESKEKSFSSKRGDQIFIMIWYASIFGTIVIPLSYFAISYFFFQTYVFSMWYVSIGIVVIPFLIVIAAKFVPISSLVGKHILIGAGVGLSVVGCCVNECFSTTQSSYIIADSKISYNFQAKTPKNKIFVVCKITKLDKDQGQPEKFISDEVDKHFDRVGKYLERSKLTYIEINAIRFVKCDKDAVKFVNAFSHYVWGRHMVKGGIVLLHLSCHDTKKLVAN</sequence>